<protein>
    <submittedName>
        <fullName evidence="9">Polycomb group RING finger protein 3</fullName>
    </submittedName>
</protein>
<feature type="domain" description="RING-type" evidence="7">
    <location>
        <begin position="15"/>
        <end position="54"/>
    </location>
</feature>
<dbReference type="AlphaFoldDB" id="A0A226F459"/>
<dbReference type="GO" id="GO:0031519">
    <property type="term" value="C:PcG protein complex"/>
    <property type="evidence" value="ECO:0007669"/>
    <property type="project" value="UniProtKB-ARBA"/>
</dbReference>
<dbReference type="InterPro" id="IPR013087">
    <property type="entry name" value="Znf_C2H2_type"/>
</dbReference>
<organism evidence="9 10">
    <name type="scientific">Folsomia candida</name>
    <name type="common">Springtail</name>
    <dbReference type="NCBI Taxonomy" id="158441"/>
    <lineage>
        <taxon>Eukaryota</taxon>
        <taxon>Metazoa</taxon>
        <taxon>Ecdysozoa</taxon>
        <taxon>Arthropoda</taxon>
        <taxon>Hexapoda</taxon>
        <taxon>Collembola</taxon>
        <taxon>Entomobryomorpha</taxon>
        <taxon>Isotomoidea</taxon>
        <taxon>Isotomidae</taxon>
        <taxon>Proisotominae</taxon>
        <taxon>Folsomia</taxon>
    </lineage>
</organism>
<dbReference type="InterPro" id="IPR017907">
    <property type="entry name" value="Znf_RING_CS"/>
</dbReference>
<dbReference type="EMBL" id="LNIX01000001">
    <property type="protein sequence ID" value="OXA64572.1"/>
    <property type="molecule type" value="Genomic_DNA"/>
</dbReference>
<dbReference type="PROSITE" id="PS00518">
    <property type="entry name" value="ZF_RING_1"/>
    <property type="match status" value="1"/>
</dbReference>
<keyword evidence="2" id="KW-0479">Metal-binding</keyword>
<keyword evidence="10" id="KW-1185">Reference proteome</keyword>
<dbReference type="Pfam" id="PF13923">
    <property type="entry name" value="zf-C3HC4_2"/>
    <property type="match status" value="1"/>
</dbReference>
<dbReference type="STRING" id="158441.A0A226F459"/>
<evidence type="ECO:0000256" key="1">
    <source>
        <dbReference type="ARBA" id="ARBA00004123"/>
    </source>
</evidence>
<evidence type="ECO:0000259" key="8">
    <source>
        <dbReference type="PROSITE" id="PS50157"/>
    </source>
</evidence>
<keyword evidence="4" id="KW-0862">Zinc</keyword>
<sequence>MLNVRLESVNPCITCKICKGYLIAASTVTECLHTFCKSCLVQHLENRNTCPECEVVIDPVDPLKHVRFDRTLQDIVYKLVPKLEESELKRERDFYQPPAPPITVPASQEVNVTPTTWQGQVSVELKEFEIRLVDLSPFLKIRKRLVKKKAIPYSCLLCLSTFKTLENLNRHVEEIHGYVKTIPSKTRALLENHDGNVHPRERPFICNVCGKAFKFRGCLAIHSKRVHRETIQIPRSKRNMFMTTLTKMKNSLGLFK</sequence>
<feature type="domain" description="C2H2-type" evidence="8">
    <location>
        <begin position="153"/>
        <end position="181"/>
    </location>
</feature>
<evidence type="ECO:0000256" key="2">
    <source>
        <dbReference type="ARBA" id="ARBA00022723"/>
    </source>
</evidence>
<dbReference type="SUPFAM" id="SSF57850">
    <property type="entry name" value="RING/U-box"/>
    <property type="match status" value="1"/>
</dbReference>
<keyword evidence="5" id="KW-0539">Nucleus</keyword>
<dbReference type="OrthoDB" id="1305878at2759"/>
<keyword evidence="3 6" id="KW-0863">Zinc-finger</keyword>
<evidence type="ECO:0000313" key="10">
    <source>
        <dbReference type="Proteomes" id="UP000198287"/>
    </source>
</evidence>
<dbReference type="FunFam" id="3.30.40.10:FF:000033">
    <property type="entry name" value="Polycomb group RING finger protein 3"/>
    <property type="match status" value="1"/>
</dbReference>
<dbReference type="Gene3D" id="3.30.40.10">
    <property type="entry name" value="Zinc/RING finger domain, C3HC4 (zinc finger)"/>
    <property type="match status" value="1"/>
</dbReference>
<dbReference type="InterPro" id="IPR051507">
    <property type="entry name" value="PcG_RING_finger"/>
</dbReference>
<evidence type="ECO:0000313" key="9">
    <source>
        <dbReference type="EMBL" id="OXA64572.1"/>
    </source>
</evidence>
<name>A0A226F459_FOLCA</name>
<dbReference type="PANTHER" id="PTHR45893">
    <property type="entry name" value="POLYCOMB GROUP RING FINGER PROTEIN"/>
    <property type="match status" value="1"/>
</dbReference>
<comment type="caution">
    <text evidence="9">The sequence shown here is derived from an EMBL/GenBank/DDBJ whole genome shotgun (WGS) entry which is preliminary data.</text>
</comment>
<dbReference type="SMART" id="SM00355">
    <property type="entry name" value="ZnF_C2H2"/>
    <property type="match status" value="2"/>
</dbReference>
<comment type="subcellular location">
    <subcellularLocation>
        <location evidence="1">Nucleus</location>
    </subcellularLocation>
</comment>
<dbReference type="Proteomes" id="UP000198287">
    <property type="component" value="Unassembled WGS sequence"/>
</dbReference>
<dbReference type="PROSITE" id="PS00028">
    <property type="entry name" value="ZINC_FINGER_C2H2_1"/>
    <property type="match status" value="2"/>
</dbReference>
<dbReference type="PROSITE" id="PS50157">
    <property type="entry name" value="ZINC_FINGER_C2H2_2"/>
    <property type="match status" value="2"/>
</dbReference>
<evidence type="ECO:0000256" key="3">
    <source>
        <dbReference type="ARBA" id="ARBA00022771"/>
    </source>
</evidence>
<evidence type="ECO:0000256" key="4">
    <source>
        <dbReference type="ARBA" id="ARBA00022833"/>
    </source>
</evidence>
<gene>
    <name evidence="9" type="ORF">Fcan01_00708</name>
</gene>
<dbReference type="InterPro" id="IPR013083">
    <property type="entry name" value="Znf_RING/FYVE/PHD"/>
</dbReference>
<accession>A0A226F459</accession>
<reference evidence="9 10" key="1">
    <citation type="submission" date="2015-12" db="EMBL/GenBank/DDBJ databases">
        <title>The genome of Folsomia candida.</title>
        <authorList>
            <person name="Faddeeva A."/>
            <person name="Derks M.F."/>
            <person name="Anvar Y."/>
            <person name="Smit S."/>
            <person name="Van Straalen N."/>
            <person name="Roelofs D."/>
        </authorList>
    </citation>
    <scope>NUCLEOTIDE SEQUENCE [LARGE SCALE GENOMIC DNA]</scope>
    <source>
        <strain evidence="9 10">VU population</strain>
        <tissue evidence="9">Whole body</tissue>
    </source>
</reference>
<dbReference type="FunFam" id="3.30.160.60:FF:000446">
    <property type="entry name" value="Zinc finger protein"/>
    <property type="match status" value="1"/>
</dbReference>
<feature type="domain" description="C2H2-type" evidence="8">
    <location>
        <begin position="204"/>
        <end position="227"/>
    </location>
</feature>
<dbReference type="GO" id="GO:0008270">
    <property type="term" value="F:zinc ion binding"/>
    <property type="evidence" value="ECO:0007669"/>
    <property type="project" value="UniProtKB-KW"/>
</dbReference>
<proteinExistence type="predicted"/>
<evidence type="ECO:0000256" key="5">
    <source>
        <dbReference type="ARBA" id="ARBA00023242"/>
    </source>
</evidence>
<dbReference type="SMART" id="SM00184">
    <property type="entry name" value="RING"/>
    <property type="match status" value="1"/>
</dbReference>
<dbReference type="SUPFAM" id="SSF57667">
    <property type="entry name" value="beta-beta-alpha zinc fingers"/>
    <property type="match status" value="1"/>
</dbReference>
<evidence type="ECO:0000259" key="7">
    <source>
        <dbReference type="PROSITE" id="PS50089"/>
    </source>
</evidence>
<dbReference type="InterPro" id="IPR036236">
    <property type="entry name" value="Znf_C2H2_sf"/>
</dbReference>
<evidence type="ECO:0000256" key="6">
    <source>
        <dbReference type="PROSITE-ProRule" id="PRU00042"/>
    </source>
</evidence>
<dbReference type="InterPro" id="IPR001841">
    <property type="entry name" value="Znf_RING"/>
</dbReference>
<dbReference type="Gene3D" id="3.30.160.60">
    <property type="entry name" value="Classic Zinc Finger"/>
    <property type="match status" value="2"/>
</dbReference>
<dbReference type="PROSITE" id="PS50089">
    <property type="entry name" value="ZF_RING_2"/>
    <property type="match status" value="1"/>
</dbReference>